<dbReference type="OrthoDB" id="10615490at2759"/>
<feature type="domain" description="Retrotransposon gag" evidence="2">
    <location>
        <begin position="6"/>
        <end position="82"/>
    </location>
</feature>
<accession>U1FVR6</accession>
<dbReference type="OMA" id="DICNYCH"/>
<feature type="region of interest" description="Disordered" evidence="1">
    <location>
        <begin position="132"/>
        <end position="182"/>
    </location>
</feature>
<evidence type="ECO:0000313" key="4">
    <source>
        <dbReference type="Proteomes" id="UP000019373"/>
    </source>
</evidence>
<dbReference type="InterPro" id="IPR032567">
    <property type="entry name" value="RTL1-rel"/>
</dbReference>
<dbReference type="Gene3D" id="4.10.60.10">
    <property type="entry name" value="Zinc finger, CCHC-type"/>
    <property type="match status" value="1"/>
</dbReference>
<organism evidence="3 4">
    <name type="scientific">Endocarpon pusillum (strain Z07020 / HMAS-L-300199)</name>
    <name type="common">Lichen-forming fungus</name>
    <dbReference type="NCBI Taxonomy" id="1263415"/>
    <lineage>
        <taxon>Eukaryota</taxon>
        <taxon>Fungi</taxon>
        <taxon>Dikarya</taxon>
        <taxon>Ascomycota</taxon>
        <taxon>Pezizomycotina</taxon>
        <taxon>Eurotiomycetes</taxon>
        <taxon>Chaetothyriomycetidae</taxon>
        <taxon>Verrucariales</taxon>
        <taxon>Verrucariaceae</taxon>
        <taxon>Endocarpon</taxon>
    </lineage>
</organism>
<name>U1FVR6_ENDPU</name>
<dbReference type="PANTHER" id="PTHR15503">
    <property type="entry name" value="LDOC1 RELATED"/>
    <property type="match status" value="1"/>
</dbReference>
<dbReference type="InterPro" id="IPR036875">
    <property type="entry name" value="Znf_CCHC_sf"/>
</dbReference>
<dbReference type="GO" id="GO:0003676">
    <property type="term" value="F:nucleic acid binding"/>
    <property type="evidence" value="ECO:0007669"/>
    <property type="project" value="InterPro"/>
</dbReference>
<feature type="compositionally biased region" description="Basic and acidic residues" evidence="1">
    <location>
        <begin position="166"/>
        <end position="182"/>
    </location>
</feature>
<sequence length="269" mass="30068">MSRVHYAFSRLTDRASDVALDNVNEGIYPDWVDLIEELKLNFGDADPEYSAICRLVKTRQTHRPFSEFYPEFKQTARRTPFRDHGLKGLLRLALSKELTEKLAMVDVRDMSYEAFVQECTRQDNLLRATLSRQTTRSWKPPMSSTVSVPAPARPVAPAPVSYDPMDIDHSARRASNEREAERERRRNLSLCYYCAGPDHRANACPEKPKPKPRSNLRTVSSTPTIASSTPVFTPATSRATTPVASASLAPLPPSSSCVDAKSLNEATLN</sequence>
<dbReference type="EMBL" id="KE721490">
    <property type="protein sequence ID" value="ERF68927.1"/>
    <property type="molecule type" value="Genomic_DNA"/>
</dbReference>
<evidence type="ECO:0000313" key="3">
    <source>
        <dbReference type="EMBL" id="ERF68927.1"/>
    </source>
</evidence>
<keyword evidence="4" id="KW-1185">Reference proteome</keyword>
<evidence type="ECO:0000259" key="2">
    <source>
        <dbReference type="Pfam" id="PF03732"/>
    </source>
</evidence>
<gene>
    <name evidence="3" type="ORF">EPUS_09505</name>
</gene>
<dbReference type="HOGENOM" id="CLU_1034498_0_0_1"/>
<protein>
    <recommendedName>
        <fullName evidence="2">Retrotransposon gag domain-containing protein</fullName>
    </recommendedName>
</protein>
<feature type="compositionally biased region" description="Polar residues" evidence="1">
    <location>
        <begin position="215"/>
        <end position="243"/>
    </location>
</feature>
<proteinExistence type="predicted"/>
<dbReference type="SUPFAM" id="SSF57756">
    <property type="entry name" value="Retrovirus zinc finger-like domains"/>
    <property type="match status" value="1"/>
</dbReference>
<dbReference type="eggNOG" id="KOG0017">
    <property type="taxonomic scope" value="Eukaryota"/>
</dbReference>
<reference evidence="4" key="1">
    <citation type="journal article" date="2014" name="BMC Genomics">
        <title>Genome characteristics reveal the impact of lichenization on lichen-forming fungus Endocarpon pusillum Hedwig (Verrucariales, Ascomycota).</title>
        <authorList>
            <person name="Wang Y.-Y."/>
            <person name="Liu B."/>
            <person name="Zhang X.-Y."/>
            <person name="Zhou Q.-M."/>
            <person name="Zhang T."/>
            <person name="Li H."/>
            <person name="Yu Y.-F."/>
            <person name="Zhang X.-L."/>
            <person name="Hao X.-Y."/>
            <person name="Wang M."/>
            <person name="Wang L."/>
            <person name="Wei J.-C."/>
        </authorList>
    </citation>
    <scope>NUCLEOTIDE SEQUENCE [LARGE SCALE GENOMIC DNA]</scope>
    <source>
        <strain evidence="4">Z07020 / HMAS-L-300199</strain>
    </source>
</reference>
<dbReference type="InterPro" id="IPR005162">
    <property type="entry name" value="Retrotrans_gag_dom"/>
</dbReference>
<dbReference type="RefSeq" id="XP_007805428.1">
    <property type="nucleotide sequence ID" value="XM_007807237.1"/>
</dbReference>
<dbReference type="AlphaFoldDB" id="U1FVR6"/>
<evidence type="ECO:0000256" key="1">
    <source>
        <dbReference type="SAM" id="MobiDB-lite"/>
    </source>
</evidence>
<feature type="region of interest" description="Disordered" evidence="1">
    <location>
        <begin position="202"/>
        <end position="269"/>
    </location>
</feature>
<dbReference type="Proteomes" id="UP000019373">
    <property type="component" value="Unassembled WGS sequence"/>
</dbReference>
<dbReference type="GO" id="GO:0008270">
    <property type="term" value="F:zinc ion binding"/>
    <property type="evidence" value="ECO:0007669"/>
    <property type="project" value="InterPro"/>
</dbReference>
<dbReference type="GeneID" id="19244294"/>
<dbReference type="PANTHER" id="PTHR15503:SF22">
    <property type="entry name" value="TRANSPOSON TY3-I GAG POLYPROTEIN"/>
    <property type="match status" value="1"/>
</dbReference>
<dbReference type="Pfam" id="PF03732">
    <property type="entry name" value="Retrotrans_gag"/>
    <property type="match status" value="1"/>
</dbReference>